<evidence type="ECO:0000313" key="3">
    <source>
        <dbReference type="Proteomes" id="UP000266841"/>
    </source>
</evidence>
<dbReference type="EMBL" id="AGNL01050412">
    <property type="protein sequence ID" value="EJK43948.1"/>
    <property type="molecule type" value="Genomic_DNA"/>
</dbReference>
<evidence type="ECO:0000313" key="2">
    <source>
        <dbReference type="EMBL" id="EJK43948.1"/>
    </source>
</evidence>
<feature type="region of interest" description="Disordered" evidence="1">
    <location>
        <begin position="118"/>
        <end position="247"/>
    </location>
</feature>
<feature type="compositionally biased region" description="Basic and acidic residues" evidence="1">
    <location>
        <begin position="205"/>
        <end position="219"/>
    </location>
</feature>
<gene>
    <name evidence="2" type="ORF">THAOC_37560</name>
</gene>
<dbReference type="AlphaFoldDB" id="K0QYA3"/>
<organism evidence="2 3">
    <name type="scientific">Thalassiosira oceanica</name>
    <name type="common">Marine diatom</name>
    <dbReference type="NCBI Taxonomy" id="159749"/>
    <lineage>
        <taxon>Eukaryota</taxon>
        <taxon>Sar</taxon>
        <taxon>Stramenopiles</taxon>
        <taxon>Ochrophyta</taxon>
        <taxon>Bacillariophyta</taxon>
        <taxon>Coscinodiscophyceae</taxon>
        <taxon>Thalassiosirophycidae</taxon>
        <taxon>Thalassiosirales</taxon>
        <taxon>Thalassiosiraceae</taxon>
        <taxon>Thalassiosira</taxon>
    </lineage>
</organism>
<dbReference type="Proteomes" id="UP000266841">
    <property type="component" value="Unassembled WGS sequence"/>
</dbReference>
<name>K0QYA3_THAOC</name>
<comment type="caution">
    <text evidence="2">The sequence shown here is derived from an EMBL/GenBank/DDBJ whole genome shotgun (WGS) entry which is preliminary data.</text>
</comment>
<keyword evidence="3" id="KW-1185">Reference proteome</keyword>
<reference evidence="2 3" key="1">
    <citation type="journal article" date="2012" name="Genome Biol.">
        <title>Genome and low-iron response of an oceanic diatom adapted to chronic iron limitation.</title>
        <authorList>
            <person name="Lommer M."/>
            <person name="Specht M."/>
            <person name="Roy A.S."/>
            <person name="Kraemer L."/>
            <person name="Andreson R."/>
            <person name="Gutowska M.A."/>
            <person name="Wolf J."/>
            <person name="Bergner S.V."/>
            <person name="Schilhabel M.B."/>
            <person name="Klostermeier U.C."/>
            <person name="Beiko R.G."/>
            <person name="Rosenstiel P."/>
            <person name="Hippler M."/>
            <person name="Laroche J."/>
        </authorList>
    </citation>
    <scope>NUCLEOTIDE SEQUENCE [LARGE SCALE GENOMIC DNA]</scope>
    <source>
        <strain evidence="2 3">CCMP1005</strain>
    </source>
</reference>
<sequence>MGQALLHVVGETVRETWTLPLLGPRSSQLATLTRNRTSMLRCKQLRVRNDPTLGGGQTSVVNGGRHPDWKLCAVWSVCSVCDSMTPVTLRETVIFFAGKLSARGGILLQVDLPAGGAGAGHVRPSQLLASNPAPDGRKRTYRLDILSSPRAGENPPSLAAAASPRGDDGTGKRGPKPDAPSNNAKNTLAPIARPELPLNSSQGRKGYEDAAAPRDDGPPAKDGLPPGGRFESPSQPRAYEPDLRNRH</sequence>
<protein>
    <submittedName>
        <fullName evidence="2">Uncharacterized protein</fullName>
    </submittedName>
</protein>
<evidence type="ECO:0000256" key="1">
    <source>
        <dbReference type="SAM" id="MobiDB-lite"/>
    </source>
</evidence>
<accession>K0QYA3</accession>
<proteinExistence type="predicted"/>